<reference evidence="2 3" key="1">
    <citation type="submission" date="2018-02" db="EMBL/GenBank/DDBJ databases">
        <title>Draft genome of wild Prunus yedoensis var. nudiflora.</title>
        <authorList>
            <person name="Baek S."/>
            <person name="Kim J.-H."/>
            <person name="Choi K."/>
            <person name="Kim G.-B."/>
            <person name="Cho A."/>
            <person name="Jang H."/>
            <person name="Shin C.-H."/>
            <person name="Yu H.-J."/>
            <person name="Mun J.-H."/>
        </authorList>
    </citation>
    <scope>NUCLEOTIDE SEQUENCE [LARGE SCALE GENOMIC DNA]</scope>
    <source>
        <strain evidence="3">cv. Jeju island</strain>
        <tissue evidence="2">Leaf</tissue>
    </source>
</reference>
<sequence>MQGTNKEYWILLKMWKIRSDIELMLDEYGLSSAYWDIKKIVRGQFQQDEDLAVENIFSILPSEVQDIIKRHLLLPKLKEQQIHISVRMENTGHGGGGSGLSNTIGRLTRGDLYGQELISWATTSTSFSDLPISNKTLKSHEKVEVFAIRASALLLIVSKHKEYFKPETPRPHPTDNTRIEIIEHGNS</sequence>
<proteinExistence type="predicted"/>
<organism evidence="2 3">
    <name type="scientific">Prunus yedoensis var. nudiflora</name>
    <dbReference type="NCBI Taxonomy" id="2094558"/>
    <lineage>
        <taxon>Eukaryota</taxon>
        <taxon>Viridiplantae</taxon>
        <taxon>Streptophyta</taxon>
        <taxon>Embryophyta</taxon>
        <taxon>Tracheophyta</taxon>
        <taxon>Spermatophyta</taxon>
        <taxon>Magnoliopsida</taxon>
        <taxon>eudicotyledons</taxon>
        <taxon>Gunneridae</taxon>
        <taxon>Pentapetalae</taxon>
        <taxon>rosids</taxon>
        <taxon>fabids</taxon>
        <taxon>Rosales</taxon>
        <taxon>Rosaceae</taxon>
        <taxon>Amygdaloideae</taxon>
        <taxon>Amygdaleae</taxon>
        <taxon>Prunus</taxon>
    </lineage>
</organism>
<comment type="caution">
    <text evidence="2">The sequence shown here is derived from an EMBL/GenBank/DDBJ whole genome shotgun (WGS) entry which is preliminary data.</text>
</comment>
<keyword evidence="3" id="KW-1185">Reference proteome</keyword>
<dbReference type="Gene3D" id="2.60.120.10">
    <property type="entry name" value="Jelly Rolls"/>
    <property type="match status" value="1"/>
</dbReference>
<evidence type="ECO:0000313" key="2">
    <source>
        <dbReference type="EMBL" id="PQQ06859.1"/>
    </source>
</evidence>
<dbReference type="PANTHER" id="PTHR45651:SF68">
    <property type="entry name" value="ION TRANSPORT DOMAIN-CONTAINING PROTEIN"/>
    <property type="match status" value="1"/>
</dbReference>
<keyword evidence="1" id="KW-0813">Transport</keyword>
<keyword evidence="1" id="KW-0406">Ion transport</keyword>
<accession>A0A314YMR8</accession>
<name>A0A314YMR8_PRUYE</name>
<dbReference type="PANTHER" id="PTHR45651">
    <property type="entry name" value="CYCLIC NUCLEOTIDE-GATED ION CHANNEL 15-RELATED-RELATED"/>
    <property type="match status" value="1"/>
</dbReference>
<dbReference type="OrthoDB" id="1585300at2759"/>
<protein>
    <submittedName>
        <fullName evidence="2">Uncharacterized protein</fullName>
    </submittedName>
</protein>
<dbReference type="InterPro" id="IPR014710">
    <property type="entry name" value="RmlC-like_jellyroll"/>
</dbReference>
<dbReference type="EMBL" id="PJQY01000928">
    <property type="protein sequence ID" value="PQQ06859.1"/>
    <property type="molecule type" value="Genomic_DNA"/>
</dbReference>
<gene>
    <name evidence="2" type="ORF">Pyn_32986</name>
</gene>
<dbReference type="Proteomes" id="UP000250321">
    <property type="component" value="Unassembled WGS sequence"/>
</dbReference>
<evidence type="ECO:0000256" key="1">
    <source>
        <dbReference type="ARBA" id="ARBA00023303"/>
    </source>
</evidence>
<dbReference type="AlphaFoldDB" id="A0A314YMR8"/>
<dbReference type="GO" id="GO:0034220">
    <property type="term" value="P:monoatomic ion transmembrane transport"/>
    <property type="evidence" value="ECO:0007669"/>
    <property type="project" value="UniProtKB-KW"/>
</dbReference>
<dbReference type="GO" id="GO:0016020">
    <property type="term" value="C:membrane"/>
    <property type="evidence" value="ECO:0007669"/>
    <property type="project" value="UniProtKB-SubCell"/>
</dbReference>
<dbReference type="STRING" id="2094558.A0A314YMR8"/>
<evidence type="ECO:0000313" key="3">
    <source>
        <dbReference type="Proteomes" id="UP000250321"/>
    </source>
</evidence>
<keyword evidence="1" id="KW-0407">Ion channel</keyword>